<keyword evidence="4" id="KW-1185">Reference proteome</keyword>
<proteinExistence type="predicted"/>
<dbReference type="EMBL" id="BSNX01000075">
    <property type="protein sequence ID" value="GLQ76343.1"/>
    <property type="molecule type" value="Genomic_DNA"/>
</dbReference>
<keyword evidence="2" id="KW-0472">Membrane</keyword>
<keyword evidence="2" id="KW-1133">Transmembrane helix</keyword>
<dbReference type="RefSeq" id="WP_126607945.1">
    <property type="nucleotide sequence ID" value="NZ_AP025145.1"/>
</dbReference>
<comment type="caution">
    <text evidence="3">The sequence shown here is derived from an EMBL/GenBank/DDBJ whole genome shotgun (WGS) entry which is preliminary data.</text>
</comment>
<evidence type="ECO:0000313" key="4">
    <source>
        <dbReference type="Proteomes" id="UP001156690"/>
    </source>
</evidence>
<feature type="transmembrane region" description="Helical" evidence="2">
    <location>
        <begin position="68"/>
        <end position="86"/>
    </location>
</feature>
<keyword evidence="2" id="KW-0812">Transmembrane</keyword>
<evidence type="ECO:0008006" key="5">
    <source>
        <dbReference type="Google" id="ProtNLM"/>
    </source>
</evidence>
<evidence type="ECO:0000256" key="1">
    <source>
        <dbReference type="SAM" id="MobiDB-lite"/>
    </source>
</evidence>
<accession>A0AAV5P1X3</accession>
<gene>
    <name evidence="3" type="ORF">GCM10007932_57060</name>
</gene>
<organism evidence="3 4">
    <name type="scientific">Vibrio penaeicida</name>
    <dbReference type="NCBI Taxonomy" id="104609"/>
    <lineage>
        <taxon>Bacteria</taxon>
        <taxon>Pseudomonadati</taxon>
        <taxon>Pseudomonadota</taxon>
        <taxon>Gammaproteobacteria</taxon>
        <taxon>Vibrionales</taxon>
        <taxon>Vibrionaceae</taxon>
        <taxon>Vibrio</taxon>
    </lineage>
</organism>
<feature type="transmembrane region" description="Helical" evidence="2">
    <location>
        <begin position="107"/>
        <end position="123"/>
    </location>
</feature>
<evidence type="ECO:0000256" key="2">
    <source>
        <dbReference type="SAM" id="Phobius"/>
    </source>
</evidence>
<feature type="transmembrane region" description="Helical" evidence="2">
    <location>
        <begin position="29"/>
        <end position="48"/>
    </location>
</feature>
<name>A0AAV5P1X3_9VIBR</name>
<dbReference type="Proteomes" id="UP001156690">
    <property type="component" value="Unassembled WGS sequence"/>
</dbReference>
<evidence type="ECO:0000313" key="3">
    <source>
        <dbReference type="EMBL" id="GLQ76343.1"/>
    </source>
</evidence>
<dbReference type="AlphaFoldDB" id="A0AAV5P1X3"/>
<feature type="compositionally biased region" description="Polar residues" evidence="1">
    <location>
        <begin position="13"/>
        <end position="24"/>
    </location>
</feature>
<protein>
    <recommendedName>
        <fullName evidence="5">Tripartite tricarboxylate transporter TctB family protein</fullName>
    </recommendedName>
</protein>
<feature type="region of interest" description="Disordered" evidence="1">
    <location>
        <begin position="1"/>
        <end position="25"/>
    </location>
</feature>
<feature type="transmembrane region" description="Helical" evidence="2">
    <location>
        <begin position="129"/>
        <end position="145"/>
    </location>
</feature>
<feature type="transmembrane region" description="Helical" evidence="2">
    <location>
        <begin position="152"/>
        <end position="176"/>
    </location>
</feature>
<sequence length="197" mass="21986">MISETHSLDTKPVTDSPQSETNKGLENKGTGGIFVFFAVCGLLLLWFLPEQASWVKTKRGWYTQPMMGPALGLGVFVVFALLKVLYHIRRFSLHPIRALDSGAEAIASYRVAIIAGALFALYIHSLSIMGFAPATLLFVCTLLWVSRLLDGFWLMMSVLGVAAVVIIFRVMLNLWLPDVWLYGLLPESWSLFANQYL</sequence>
<reference evidence="4" key="1">
    <citation type="journal article" date="2019" name="Int. J. Syst. Evol. Microbiol.">
        <title>The Global Catalogue of Microorganisms (GCM) 10K type strain sequencing project: providing services to taxonomists for standard genome sequencing and annotation.</title>
        <authorList>
            <consortium name="The Broad Institute Genomics Platform"/>
            <consortium name="The Broad Institute Genome Sequencing Center for Infectious Disease"/>
            <person name="Wu L."/>
            <person name="Ma J."/>
        </authorList>
    </citation>
    <scope>NUCLEOTIDE SEQUENCE [LARGE SCALE GENOMIC DNA]</scope>
    <source>
        <strain evidence="4">NBRC 15640</strain>
    </source>
</reference>